<evidence type="ECO:0000313" key="5">
    <source>
        <dbReference type="RefSeq" id="XP_055866499.1"/>
    </source>
</evidence>
<feature type="signal peptide" evidence="3">
    <location>
        <begin position="1"/>
        <end position="20"/>
    </location>
</feature>
<organism evidence="4 5">
    <name type="scientific">Biomphalaria glabrata</name>
    <name type="common">Bloodfluke planorb</name>
    <name type="synonym">Freshwater snail</name>
    <dbReference type="NCBI Taxonomy" id="6526"/>
    <lineage>
        <taxon>Eukaryota</taxon>
        <taxon>Metazoa</taxon>
        <taxon>Spiralia</taxon>
        <taxon>Lophotrochozoa</taxon>
        <taxon>Mollusca</taxon>
        <taxon>Gastropoda</taxon>
        <taxon>Heterobranchia</taxon>
        <taxon>Euthyneura</taxon>
        <taxon>Panpulmonata</taxon>
        <taxon>Hygrophila</taxon>
        <taxon>Lymnaeoidea</taxon>
        <taxon>Planorbidae</taxon>
        <taxon>Biomphalaria</taxon>
    </lineage>
</organism>
<accession>A0A9W2YV34</accession>
<evidence type="ECO:0000256" key="3">
    <source>
        <dbReference type="SAM" id="SignalP"/>
    </source>
</evidence>
<feature type="coiled-coil region" evidence="1">
    <location>
        <begin position="373"/>
        <end position="444"/>
    </location>
</feature>
<keyword evidence="2" id="KW-1133">Transmembrane helix</keyword>
<dbReference type="AlphaFoldDB" id="A0A9W2YV34"/>
<feature type="coiled-coil region" evidence="1">
    <location>
        <begin position="288"/>
        <end position="343"/>
    </location>
</feature>
<proteinExistence type="predicted"/>
<keyword evidence="2" id="KW-0472">Membrane</keyword>
<feature type="transmembrane region" description="Helical" evidence="2">
    <location>
        <begin position="257"/>
        <end position="284"/>
    </location>
</feature>
<dbReference type="RefSeq" id="XP_055866499.1">
    <property type="nucleotide sequence ID" value="XM_056010524.1"/>
</dbReference>
<evidence type="ECO:0000313" key="4">
    <source>
        <dbReference type="Proteomes" id="UP001165740"/>
    </source>
</evidence>
<keyword evidence="4" id="KW-1185">Reference proteome</keyword>
<evidence type="ECO:0000256" key="2">
    <source>
        <dbReference type="SAM" id="Phobius"/>
    </source>
</evidence>
<reference evidence="5" key="1">
    <citation type="submission" date="2025-08" db="UniProtKB">
        <authorList>
            <consortium name="RefSeq"/>
        </authorList>
    </citation>
    <scope>IDENTIFICATION</scope>
</reference>
<dbReference type="GeneID" id="106055300"/>
<feature type="chain" id="PRO_5040927853" evidence="3">
    <location>
        <begin position="21"/>
        <end position="456"/>
    </location>
</feature>
<name>A0A9W2YV34_BIOGL</name>
<keyword evidence="2" id="KW-0812">Transmembrane</keyword>
<keyword evidence="1" id="KW-0175">Coiled coil</keyword>
<evidence type="ECO:0000256" key="1">
    <source>
        <dbReference type="SAM" id="Coils"/>
    </source>
</evidence>
<dbReference type="Proteomes" id="UP001165740">
    <property type="component" value="Chromosome 14"/>
</dbReference>
<protein>
    <submittedName>
        <fullName evidence="5">Uncharacterized protein LOC106055300 isoform X1</fullName>
    </submittedName>
</protein>
<keyword evidence="3" id="KW-0732">Signal</keyword>
<gene>
    <name evidence="5" type="primary">LOC106055300</name>
</gene>
<sequence>MLRLFYNLYILAIFVNTEEASTNITLECVSRPKCGNVLIDKVDKFDCIAHINADITDMTRYIGLFYMPFIKNDPLCEYSFKIGCKTSPPCYCFEKNVFFWNLTADVTQSEMQIRAELFNDFTLEKITSNTITGPRIIKDPAKESLLLILNKKAVENNDTVLIPNNVDKLPLSLLPPEPEVLSLHYTVEDQILESGREIKLKPEKVNIKIKKCDEELRSYNLNFLYYGDDVKQTPIFPESSTKPTAKDADESCNCSSIVWIVLFAIVSVIALGLLILIIIFTPVVDARYQGLIKTFEELKKNHRKLIQDYQDIYAHRDVPEMTNKKLRNDNHDLETTNHYLEKKNNELVLRNHILFLTKWNLELEKRRCIIKRKQELEKRNNEIKKCNQDLEKRIKEMKNMNPNQDHKQWIQDLEKRNEYLKDDNKDLVDGNNELETIIKKLANEMGDPKSEQSVLI</sequence>